<dbReference type="EMBL" id="DVLP01000197">
    <property type="protein sequence ID" value="HIT75194.1"/>
    <property type="molecule type" value="Genomic_DNA"/>
</dbReference>
<dbReference type="InterPro" id="IPR052519">
    <property type="entry name" value="Euk-type_GlcNAc_Kinase"/>
</dbReference>
<feature type="domain" description="ATPase BadF/BadG/BcrA/BcrD type" evidence="1">
    <location>
        <begin position="41"/>
        <end position="261"/>
    </location>
</feature>
<protein>
    <recommendedName>
        <fullName evidence="1">ATPase BadF/BadG/BcrA/BcrD type domain-containing protein</fullName>
    </recommendedName>
</protein>
<dbReference type="Proteomes" id="UP000886842">
    <property type="component" value="Unassembled WGS sequence"/>
</dbReference>
<evidence type="ECO:0000259" key="1">
    <source>
        <dbReference type="Pfam" id="PF01869"/>
    </source>
</evidence>
<dbReference type="PANTHER" id="PTHR43190">
    <property type="entry name" value="N-ACETYL-D-GLUCOSAMINE KINASE"/>
    <property type="match status" value="1"/>
</dbReference>
<dbReference type="Pfam" id="PF01869">
    <property type="entry name" value="BcrAD_BadFG"/>
    <property type="match status" value="1"/>
</dbReference>
<evidence type="ECO:0000313" key="2">
    <source>
        <dbReference type="EMBL" id="HIT75194.1"/>
    </source>
</evidence>
<name>A0A9D1GXE7_9ACTN</name>
<dbReference type="Gene3D" id="3.30.420.40">
    <property type="match status" value="2"/>
</dbReference>
<organism evidence="2 3">
    <name type="scientific">Candidatus Avipropionibacterium avicola</name>
    <dbReference type="NCBI Taxonomy" id="2840701"/>
    <lineage>
        <taxon>Bacteria</taxon>
        <taxon>Bacillati</taxon>
        <taxon>Actinomycetota</taxon>
        <taxon>Actinomycetes</taxon>
        <taxon>Propionibacteriales</taxon>
        <taxon>Propionibacteriaceae</taxon>
        <taxon>Propionibacteriaceae incertae sedis</taxon>
        <taxon>Candidatus Avipropionibacterium</taxon>
    </lineage>
</organism>
<accession>A0A9D1GXE7</accession>
<dbReference type="AlphaFoldDB" id="A0A9D1GXE7"/>
<comment type="caution">
    <text evidence="2">The sequence shown here is derived from an EMBL/GenBank/DDBJ whole genome shotgun (WGS) entry which is preliminary data.</text>
</comment>
<evidence type="ECO:0000313" key="3">
    <source>
        <dbReference type="Proteomes" id="UP000886842"/>
    </source>
</evidence>
<dbReference type="SUPFAM" id="SSF53067">
    <property type="entry name" value="Actin-like ATPase domain"/>
    <property type="match status" value="1"/>
</dbReference>
<reference evidence="2" key="2">
    <citation type="journal article" date="2021" name="PeerJ">
        <title>Extensive microbial diversity within the chicken gut microbiome revealed by metagenomics and culture.</title>
        <authorList>
            <person name="Gilroy R."/>
            <person name="Ravi A."/>
            <person name="Getino M."/>
            <person name="Pursley I."/>
            <person name="Horton D.L."/>
            <person name="Alikhan N.F."/>
            <person name="Baker D."/>
            <person name="Gharbi K."/>
            <person name="Hall N."/>
            <person name="Watson M."/>
            <person name="Adriaenssens E.M."/>
            <person name="Foster-Nyarko E."/>
            <person name="Jarju S."/>
            <person name="Secka A."/>
            <person name="Antonio M."/>
            <person name="Oren A."/>
            <person name="Chaudhuri R.R."/>
            <person name="La Ragione R."/>
            <person name="Hildebrand F."/>
            <person name="Pallen M.J."/>
        </authorList>
    </citation>
    <scope>NUCLEOTIDE SEQUENCE</scope>
    <source>
        <strain evidence="2">ChiGjej1B1-24693</strain>
    </source>
</reference>
<gene>
    <name evidence="2" type="ORF">IAA98_06395</name>
</gene>
<dbReference type="InterPro" id="IPR043129">
    <property type="entry name" value="ATPase_NBD"/>
</dbReference>
<reference evidence="2" key="1">
    <citation type="submission" date="2020-10" db="EMBL/GenBank/DDBJ databases">
        <authorList>
            <person name="Gilroy R."/>
        </authorList>
    </citation>
    <scope>NUCLEOTIDE SEQUENCE</scope>
    <source>
        <strain evidence="2">ChiGjej1B1-24693</strain>
    </source>
</reference>
<dbReference type="PANTHER" id="PTHR43190:SF3">
    <property type="entry name" value="N-ACETYL-D-GLUCOSAMINE KINASE"/>
    <property type="match status" value="1"/>
</dbReference>
<proteinExistence type="predicted"/>
<dbReference type="InterPro" id="IPR002731">
    <property type="entry name" value="ATPase_BadF"/>
</dbReference>
<sequence length="302" mass="30429">MVTAVLALDVGQSGTRACSSDASGVGREADDLPALRGDGPIADQLVALVRAALDRLGPADQVCIGCTGAEDPALATRVLAGVDVSVRRVRLAHDSVTSHLGSLGGAPGVVIAAGTGSVALAVGRRVARVDGWGSLVGDAGSGYWIGRAAIDAVLRADDGRGEPTALTARVGERFDGVDTLGLRLQADPERVRRIAACARDVADLAERDGVAGRIADEAGRELARTVAAGWSRAQVPSGAGVATVGQVFAGAAVAAAFARWSAELVPYGRRVEPVGDGLAGAQRLADVAPDHPLAAMVGTATR</sequence>